<dbReference type="InterPro" id="IPR012677">
    <property type="entry name" value="Nucleotide-bd_a/b_plait_sf"/>
</dbReference>
<comment type="caution">
    <text evidence="2">The sequence shown here is derived from an EMBL/GenBank/DDBJ whole genome shotgun (WGS) entry which is preliminary data.</text>
</comment>
<feature type="compositionally biased region" description="Acidic residues" evidence="1">
    <location>
        <begin position="16"/>
        <end position="25"/>
    </location>
</feature>
<evidence type="ECO:0000256" key="1">
    <source>
        <dbReference type="SAM" id="MobiDB-lite"/>
    </source>
</evidence>
<dbReference type="InterPro" id="IPR035979">
    <property type="entry name" value="RBD_domain_sf"/>
</dbReference>
<feature type="compositionally biased region" description="Basic and acidic residues" evidence="1">
    <location>
        <begin position="202"/>
        <end position="219"/>
    </location>
</feature>
<protein>
    <submittedName>
        <fullName evidence="2">RNA-binding protein 19</fullName>
    </submittedName>
</protein>
<proteinExistence type="predicted"/>
<reference evidence="2" key="1">
    <citation type="submission" date="2020-03" db="EMBL/GenBank/DDBJ databases">
        <title>Studies in the Genomics of Life Span.</title>
        <authorList>
            <person name="Glass D."/>
        </authorList>
    </citation>
    <scope>NUCLEOTIDE SEQUENCE</scope>
    <source>
        <strain evidence="2">SUZIE</strain>
        <tissue evidence="2">Muscle</tissue>
    </source>
</reference>
<feature type="non-terminal residue" evidence="2">
    <location>
        <position position="1"/>
    </location>
</feature>
<gene>
    <name evidence="2" type="ORF">SUZIE_164260</name>
</gene>
<dbReference type="GO" id="GO:0003676">
    <property type="term" value="F:nucleic acid binding"/>
    <property type="evidence" value="ECO:0007669"/>
    <property type="project" value="InterPro"/>
</dbReference>
<feature type="region of interest" description="Disordered" evidence="1">
    <location>
        <begin position="191"/>
        <end position="235"/>
    </location>
</feature>
<dbReference type="EMBL" id="JAATJV010378208">
    <property type="protein sequence ID" value="MBZ3881702.1"/>
    <property type="molecule type" value="Genomic_DNA"/>
</dbReference>
<dbReference type="AlphaFoldDB" id="A0AA41T327"/>
<evidence type="ECO:0000313" key="2">
    <source>
        <dbReference type="EMBL" id="MBZ3881702.1"/>
    </source>
</evidence>
<organism evidence="2 3">
    <name type="scientific">Sciurus carolinensis</name>
    <name type="common">Eastern gray squirrel</name>
    <dbReference type="NCBI Taxonomy" id="30640"/>
    <lineage>
        <taxon>Eukaryota</taxon>
        <taxon>Metazoa</taxon>
        <taxon>Chordata</taxon>
        <taxon>Craniata</taxon>
        <taxon>Vertebrata</taxon>
        <taxon>Euteleostomi</taxon>
        <taxon>Mammalia</taxon>
        <taxon>Eutheria</taxon>
        <taxon>Euarchontoglires</taxon>
        <taxon>Glires</taxon>
        <taxon>Rodentia</taxon>
        <taxon>Sciuromorpha</taxon>
        <taxon>Sciuridae</taxon>
        <taxon>Sciurinae</taxon>
        <taxon>Sciurini</taxon>
        <taxon>Sciurus</taxon>
    </lineage>
</organism>
<dbReference type="Gene3D" id="3.30.70.330">
    <property type="match status" value="1"/>
</dbReference>
<feature type="compositionally biased region" description="Acidic residues" evidence="1">
    <location>
        <begin position="220"/>
        <end position="230"/>
    </location>
</feature>
<name>A0AA41T327_SCICA</name>
<feature type="region of interest" description="Disordered" evidence="1">
    <location>
        <begin position="1"/>
        <end position="57"/>
    </location>
</feature>
<keyword evidence="3" id="KW-1185">Reference proteome</keyword>
<feature type="compositionally biased region" description="Polar residues" evidence="1">
    <location>
        <begin position="33"/>
        <end position="50"/>
    </location>
</feature>
<sequence length="259" mass="28484">MEYLKSKMVAAKLSSEEESEDEAVNCDEGSVAEESSATETQQVRGSTGTLPGNRRSQEPGGFAFITFMFPEHAVKAYMTVDGQVFHLSSHNWNTLFVGPNAVAEAITQKYIATKSQVLDHETTGSVAVRVAPGETKLVQEVQHFLLHNGVSLDSFSQEGHCPLHTDVWPGTCRRRAELLCSCLPSEGLMGSPGYQPGQLDMQEGKKSAEEGAEASKPRAEEEEEEEEEEDKSLPGCTLFIKNLNFNTTEEMLREVSIHQ</sequence>
<dbReference type="SUPFAM" id="SSF54928">
    <property type="entry name" value="RNA-binding domain, RBD"/>
    <property type="match status" value="1"/>
</dbReference>
<evidence type="ECO:0000313" key="3">
    <source>
        <dbReference type="Proteomes" id="UP001166674"/>
    </source>
</evidence>
<accession>A0AA41T327</accession>
<dbReference type="Proteomes" id="UP001166674">
    <property type="component" value="Unassembled WGS sequence"/>
</dbReference>